<accession>A0A0M3JK82</accession>
<dbReference type="EMBL" id="UYRR01019792">
    <property type="protein sequence ID" value="VDK30124.1"/>
    <property type="molecule type" value="Genomic_DNA"/>
</dbReference>
<evidence type="ECO:0000256" key="1">
    <source>
        <dbReference type="SAM" id="MobiDB-lite"/>
    </source>
</evidence>
<evidence type="ECO:0000313" key="2">
    <source>
        <dbReference type="EMBL" id="VDK30124.1"/>
    </source>
</evidence>
<evidence type="ECO:0000313" key="3">
    <source>
        <dbReference type="Proteomes" id="UP000267096"/>
    </source>
</evidence>
<dbReference type="WBParaSite" id="ASIM_0000805501-mRNA-1">
    <property type="protein sequence ID" value="ASIM_0000805501-mRNA-1"/>
    <property type="gene ID" value="ASIM_0000805501"/>
</dbReference>
<sequence length="83" mass="8885">MNQLMEDSKCDAASSSSTVAQSSACECVQPVATILRIRRKRTADPHDALIVSLKKSRKADKTSDDGITSLLYSLAGTSTTPVR</sequence>
<dbReference type="OrthoDB" id="5876039at2759"/>
<evidence type="ECO:0000313" key="4">
    <source>
        <dbReference type="WBParaSite" id="ASIM_0000805501-mRNA-1"/>
    </source>
</evidence>
<proteinExistence type="predicted"/>
<protein>
    <submittedName>
        <fullName evidence="2 4">Uncharacterized protein</fullName>
    </submittedName>
</protein>
<reference evidence="2 3" key="2">
    <citation type="submission" date="2018-11" db="EMBL/GenBank/DDBJ databases">
        <authorList>
            <consortium name="Pathogen Informatics"/>
        </authorList>
    </citation>
    <scope>NUCLEOTIDE SEQUENCE [LARGE SCALE GENOMIC DNA]</scope>
</reference>
<gene>
    <name evidence="2" type="ORF">ASIM_LOCUS7816</name>
</gene>
<name>A0A0M3JK82_ANISI</name>
<reference evidence="4" key="1">
    <citation type="submission" date="2017-02" db="UniProtKB">
        <authorList>
            <consortium name="WormBaseParasite"/>
        </authorList>
    </citation>
    <scope>IDENTIFICATION</scope>
</reference>
<organism evidence="4">
    <name type="scientific">Anisakis simplex</name>
    <name type="common">Herring worm</name>
    <dbReference type="NCBI Taxonomy" id="6269"/>
    <lineage>
        <taxon>Eukaryota</taxon>
        <taxon>Metazoa</taxon>
        <taxon>Ecdysozoa</taxon>
        <taxon>Nematoda</taxon>
        <taxon>Chromadorea</taxon>
        <taxon>Rhabditida</taxon>
        <taxon>Spirurina</taxon>
        <taxon>Ascaridomorpha</taxon>
        <taxon>Ascaridoidea</taxon>
        <taxon>Anisakidae</taxon>
        <taxon>Anisakis</taxon>
        <taxon>Anisakis simplex complex</taxon>
    </lineage>
</organism>
<feature type="compositionally biased region" description="Basic and acidic residues" evidence="1">
    <location>
        <begin position="1"/>
        <end position="10"/>
    </location>
</feature>
<keyword evidence="3" id="KW-1185">Reference proteome</keyword>
<dbReference type="Proteomes" id="UP000267096">
    <property type="component" value="Unassembled WGS sequence"/>
</dbReference>
<feature type="compositionally biased region" description="Low complexity" evidence="1">
    <location>
        <begin position="12"/>
        <end position="23"/>
    </location>
</feature>
<feature type="region of interest" description="Disordered" evidence="1">
    <location>
        <begin position="1"/>
        <end position="23"/>
    </location>
</feature>
<dbReference type="AlphaFoldDB" id="A0A0M3JK82"/>